<organism evidence="2">
    <name type="scientific">Ananas comosus var. bracteatus</name>
    <name type="common">red pineapple</name>
    <dbReference type="NCBI Taxonomy" id="296719"/>
    <lineage>
        <taxon>Eukaryota</taxon>
        <taxon>Viridiplantae</taxon>
        <taxon>Streptophyta</taxon>
        <taxon>Embryophyta</taxon>
        <taxon>Tracheophyta</taxon>
        <taxon>Spermatophyta</taxon>
        <taxon>Magnoliopsida</taxon>
        <taxon>Liliopsida</taxon>
        <taxon>Poales</taxon>
        <taxon>Bromeliaceae</taxon>
        <taxon>Bromelioideae</taxon>
        <taxon>Ananas</taxon>
    </lineage>
</organism>
<dbReference type="PANTHER" id="PTHR35469:SF4">
    <property type="entry name" value="TRANSMEMBRANE PROTEIN"/>
    <property type="match status" value="1"/>
</dbReference>
<sequence length="340" mass="37533">MCAPPLFPSLVVDSFDLILGDSEFLRCSISVDWLIDLCRFGFDFVSLDLGRLGGRVWGKGDGERSDARRRRILERGSNRLAFITGESPSLPPKPEDEVERGPNTTTVASLSENDTPVIEAAEQWKNKEDEAYQGVVDTGDISEKSEQTDQTPEPHLNDEIMKHGIKNDAPTLDATTSSSLNRLNIINDKEVRSSSMAHSQPDRRLPGTALTPSVAHSKNHSIFTWSRISHSISASENIRLLSAVAIAFLVILSNHQYNISGGLFRGMICSRPLLLVLLTDASIVLGPLMVIKSNDQKEEKTRARNNDNSSADSIGRTLEVGLVFQKAMRSFLWIASYVLL</sequence>
<reference evidence="2" key="1">
    <citation type="submission" date="2020-07" db="EMBL/GenBank/DDBJ databases">
        <authorList>
            <person name="Lin J."/>
        </authorList>
    </citation>
    <scope>NUCLEOTIDE SEQUENCE</scope>
</reference>
<gene>
    <name evidence="2" type="ORF">CB5_LOCUS3687</name>
</gene>
<accession>A0A6V7NQC1</accession>
<evidence type="ECO:0000313" key="2">
    <source>
        <dbReference type="EMBL" id="CAD1820476.1"/>
    </source>
</evidence>
<protein>
    <submittedName>
        <fullName evidence="2">Uncharacterized protein</fullName>
    </submittedName>
</protein>
<dbReference type="EMBL" id="LR862140">
    <property type="protein sequence ID" value="CAD1820476.1"/>
    <property type="molecule type" value="Genomic_DNA"/>
</dbReference>
<proteinExistence type="predicted"/>
<dbReference type="AlphaFoldDB" id="A0A6V7NQC1"/>
<evidence type="ECO:0000256" key="1">
    <source>
        <dbReference type="SAM" id="MobiDB-lite"/>
    </source>
</evidence>
<feature type="region of interest" description="Disordered" evidence="1">
    <location>
        <begin position="83"/>
        <end position="109"/>
    </location>
</feature>
<dbReference type="PANTHER" id="PTHR35469">
    <property type="entry name" value="TRANSMEMBRANE PROTEIN"/>
    <property type="match status" value="1"/>
</dbReference>
<name>A0A6V7NQC1_ANACO</name>